<dbReference type="Gene3D" id="2.160.20.10">
    <property type="entry name" value="Single-stranded right-handed beta-helix, Pectin lyase-like"/>
    <property type="match status" value="1"/>
</dbReference>
<proteinExistence type="inferred from homology"/>
<dbReference type="InterPro" id="IPR051801">
    <property type="entry name" value="GH28_Enzymes"/>
</dbReference>
<dbReference type="PANTHER" id="PTHR31339:SF9">
    <property type="entry name" value="PLASMIN AND FIBRONECTIN-BINDING PROTEIN A"/>
    <property type="match status" value="1"/>
</dbReference>
<evidence type="ECO:0000313" key="5">
    <source>
        <dbReference type="EMBL" id="ALJ59324.1"/>
    </source>
</evidence>
<dbReference type="SUPFAM" id="SSF51126">
    <property type="entry name" value="Pectin lyase-like"/>
    <property type="match status" value="1"/>
</dbReference>
<name>A0A0P0G5N8_9BACE</name>
<gene>
    <name evidence="5" type="primary">pehX_2</name>
    <name evidence="5" type="ORF">BcellWH2_02081</name>
</gene>
<evidence type="ECO:0000256" key="4">
    <source>
        <dbReference type="RuleBase" id="RU361169"/>
    </source>
</evidence>
<dbReference type="RefSeq" id="WP_029429038.1">
    <property type="nucleotide sequence ID" value="NZ_CP012801.1"/>
</dbReference>
<dbReference type="GO" id="GO:0004650">
    <property type="term" value="F:polygalacturonase activity"/>
    <property type="evidence" value="ECO:0007669"/>
    <property type="project" value="InterPro"/>
</dbReference>
<dbReference type="GO" id="GO:0033917">
    <property type="term" value="F:exo-poly-alpha-galacturonosidase activity"/>
    <property type="evidence" value="ECO:0007669"/>
    <property type="project" value="UniProtKB-EC"/>
</dbReference>
<dbReference type="InterPro" id="IPR012334">
    <property type="entry name" value="Pectin_lyas_fold"/>
</dbReference>
<dbReference type="SMART" id="SM00710">
    <property type="entry name" value="PbH1"/>
    <property type="match status" value="5"/>
</dbReference>
<dbReference type="AlphaFoldDB" id="A0A0P0G5N8"/>
<dbReference type="EC" id="3.2.1.82" evidence="5"/>
<dbReference type="InterPro" id="IPR006626">
    <property type="entry name" value="PbH1"/>
</dbReference>
<sequence>MKNYFILFALSVWMTGLSTNAHGREIPDFFWMKKVGAMSYPVQQAVYNVTDYGAKGDALSMNTMAIQKTIDAAEQAGGGIVVFHPGIYLTGSLFVGNNVNLHISKGVTLIGSQDIGDYKKIDTRVAGIEMEWPSALINIIGKKNAAISGDGVINGRGKVFWDKYWNMREDYEAKGLRWIVDYDCERPRGILIAECENVTVRDIVLYQPGFWSLHILYSKHITIDGIIISNNIEGHGPSTDGIDIDSSEYILVQNANINCNDDNFCLKAGRDSDGLRVNRPCQYVVIRDCVAGSGGGMFTCGSETSGGIRNIVAYRMKGVGTKCGLRFKSTCQRGGVIEDIYLYDIEMIGVERPFVVDLNWNPAYSISKLPKGYDMEKIPVYWSKMLESVSLEQGTPVFRNVTLDNVTASNARTCMNVVGIANSKIENFILRNVCIEGNKAGKIIWAKEWKLDDVQIKAHDELILEYNENVDMP</sequence>
<dbReference type="Proteomes" id="UP000061809">
    <property type="component" value="Chromosome"/>
</dbReference>
<dbReference type="EMBL" id="CP012801">
    <property type="protein sequence ID" value="ALJ59324.1"/>
    <property type="molecule type" value="Genomic_DNA"/>
</dbReference>
<evidence type="ECO:0000313" key="6">
    <source>
        <dbReference type="Proteomes" id="UP000061809"/>
    </source>
</evidence>
<dbReference type="InterPro" id="IPR000743">
    <property type="entry name" value="Glyco_hydro_28"/>
</dbReference>
<dbReference type="PANTHER" id="PTHR31339">
    <property type="entry name" value="PECTIN LYASE-RELATED"/>
    <property type="match status" value="1"/>
</dbReference>
<dbReference type="InterPro" id="IPR011050">
    <property type="entry name" value="Pectin_lyase_fold/virulence"/>
</dbReference>
<dbReference type="Pfam" id="PF00295">
    <property type="entry name" value="Glyco_hydro_28"/>
    <property type="match status" value="1"/>
</dbReference>
<protein>
    <submittedName>
        <fullName evidence="5">Exo-poly-alpha-D-galacturonosidase</fullName>
        <ecNumber evidence="5">3.2.1.82</ecNumber>
    </submittedName>
</protein>
<dbReference type="GO" id="GO:0005975">
    <property type="term" value="P:carbohydrate metabolic process"/>
    <property type="evidence" value="ECO:0007669"/>
    <property type="project" value="InterPro"/>
</dbReference>
<accession>A0A0P0G5N8</accession>
<evidence type="ECO:0000256" key="1">
    <source>
        <dbReference type="ARBA" id="ARBA00008834"/>
    </source>
</evidence>
<reference evidence="5 6" key="1">
    <citation type="journal article" date="2015" name="Science">
        <title>Genetic determinants of in vivo fitness and diet responsiveness in multiple human gut Bacteroides.</title>
        <authorList>
            <person name="Wu M."/>
            <person name="McNulty N.P."/>
            <person name="Rodionov D.A."/>
            <person name="Khoroshkin M.S."/>
            <person name="Griffin N.W."/>
            <person name="Cheng J."/>
            <person name="Latreille P."/>
            <person name="Kerstetter R.A."/>
            <person name="Terrapon N."/>
            <person name="Henrissat B."/>
            <person name="Osterman A.L."/>
            <person name="Gordon J.I."/>
        </authorList>
    </citation>
    <scope>NUCLEOTIDE SEQUENCE [LARGE SCALE GENOMIC DNA]</scope>
    <source>
        <strain evidence="5 6">WH2</strain>
    </source>
</reference>
<comment type="similarity">
    <text evidence="1 4">Belongs to the glycosyl hydrolase 28 family.</text>
</comment>
<keyword evidence="2 4" id="KW-0378">Hydrolase</keyword>
<evidence type="ECO:0000256" key="2">
    <source>
        <dbReference type="ARBA" id="ARBA00022801"/>
    </source>
</evidence>
<organism evidence="5 6">
    <name type="scientific">Bacteroides cellulosilyticus</name>
    <dbReference type="NCBI Taxonomy" id="246787"/>
    <lineage>
        <taxon>Bacteria</taxon>
        <taxon>Pseudomonadati</taxon>
        <taxon>Bacteroidota</taxon>
        <taxon>Bacteroidia</taxon>
        <taxon>Bacteroidales</taxon>
        <taxon>Bacteroidaceae</taxon>
        <taxon>Bacteroides</taxon>
    </lineage>
</organism>
<dbReference type="KEGG" id="bcel:BcellWH2_02081"/>
<evidence type="ECO:0000256" key="3">
    <source>
        <dbReference type="ARBA" id="ARBA00023295"/>
    </source>
</evidence>
<dbReference type="PATRIC" id="fig|246787.4.peg.2141"/>
<keyword evidence="3 4" id="KW-0326">Glycosidase</keyword>